<keyword evidence="1" id="KW-0645">Protease</keyword>
<evidence type="ECO:0000256" key="2">
    <source>
        <dbReference type="ARBA" id="ARBA00022723"/>
    </source>
</evidence>
<dbReference type="Proteomes" id="UP001596442">
    <property type="component" value="Unassembled WGS sequence"/>
</dbReference>
<keyword evidence="5" id="KW-0482">Metalloprotease</keyword>
<dbReference type="InterPro" id="IPR051929">
    <property type="entry name" value="VirAsm_ModProt"/>
</dbReference>
<dbReference type="PANTHER" id="PTHR34858">
    <property type="entry name" value="CYSO-CYSTEINE PEPTIDASE"/>
    <property type="match status" value="1"/>
</dbReference>
<dbReference type="SMART" id="SM00232">
    <property type="entry name" value="JAB_MPN"/>
    <property type="match status" value="1"/>
</dbReference>
<keyword evidence="2" id="KW-0479">Metal-binding</keyword>
<evidence type="ECO:0000256" key="4">
    <source>
        <dbReference type="ARBA" id="ARBA00022833"/>
    </source>
</evidence>
<dbReference type="Pfam" id="PF14464">
    <property type="entry name" value="Prok-JAB"/>
    <property type="match status" value="1"/>
</dbReference>
<dbReference type="InterPro" id="IPR028090">
    <property type="entry name" value="JAB_dom_prok"/>
</dbReference>
<keyword evidence="8" id="KW-1185">Reference proteome</keyword>
<protein>
    <submittedName>
        <fullName evidence="7">Desampylase</fullName>
        <ecNumber evidence="7">3.4.19.15</ecNumber>
    </submittedName>
</protein>
<reference evidence="7 8" key="1">
    <citation type="journal article" date="2019" name="Int. J. Syst. Evol. Microbiol.">
        <title>The Global Catalogue of Microorganisms (GCM) 10K type strain sequencing project: providing services to taxonomists for standard genome sequencing and annotation.</title>
        <authorList>
            <consortium name="The Broad Institute Genomics Platform"/>
            <consortium name="The Broad Institute Genome Sequencing Center for Infectious Disease"/>
            <person name="Wu L."/>
            <person name="Ma J."/>
        </authorList>
    </citation>
    <scope>NUCLEOTIDE SEQUENCE [LARGE SCALE GENOMIC DNA]</scope>
    <source>
        <strain evidence="7 8">CGMCC 1.3239</strain>
    </source>
</reference>
<dbReference type="Gene3D" id="3.40.140.10">
    <property type="entry name" value="Cytidine Deaminase, domain 2"/>
    <property type="match status" value="1"/>
</dbReference>
<dbReference type="AlphaFoldDB" id="A0ABD5SAI5"/>
<accession>A0ABD5SAI5</accession>
<organism evidence="7 8">
    <name type="scientific">Halorubrum tibetense</name>
    <dbReference type="NCBI Taxonomy" id="175631"/>
    <lineage>
        <taxon>Archaea</taxon>
        <taxon>Methanobacteriati</taxon>
        <taxon>Methanobacteriota</taxon>
        <taxon>Stenosarchaea group</taxon>
        <taxon>Halobacteria</taxon>
        <taxon>Halobacteriales</taxon>
        <taxon>Haloferacaceae</taxon>
        <taxon>Halorubrum</taxon>
    </lineage>
</organism>
<dbReference type="EC" id="3.4.19.15" evidence="7"/>
<dbReference type="GO" id="GO:0008237">
    <property type="term" value="F:metallopeptidase activity"/>
    <property type="evidence" value="ECO:0007669"/>
    <property type="project" value="UniProtKB-KW"/>
</dbReference>
<evidence type="ECO:0000256" key="5">
    <source>
        <dbReference type="ARBA" id="ARBA00023049"/>
    </source>
</evidence>
<evidence type="ECO:0000256" key="3">
    <source>
        <dbReference type="ARBA" id="ARBA00022801"/>
    </source>
</evidence>
<dbReference type="NCBIfam" id="NF041370">
    <property type="entry name" value="desamp_Halo"/>
    <property type="match status" value="1"/>
</dbReference>
<dbReference type="EMBL" id="JBHSWW010000050">
    <property type="protein sequence ID" value="MFC6752931.1"/>
    <property type="molecule type" value="Genomic_DNA"/>
</dbReference>
<sequence>MIEFTRATYDAVVAHAREGDPAEVCGVLVGHRGTDGDPSVVTRTYETENVAERPKTRYRIDPEAQLEAIEAAEGNGLDVVGFYHSHPAGPPSPSDIDIGRATWPGYSYVICALDGFPFVGSWRWTGEDRRFEQETVGVRDEE</sequence>
<evidence type="ECO:0000259" key="6">
    <source>
        <dbReference type="PROSITE" id="PS50249"/>
    </source>
</evidence>
<keyword evidence="3 7" id="KW-0378">Hydrolase</keyword>
<dbReference type="InterPro" id="IPR037518">
    <property type="entry name" value="MPN"/>
</dbReference>
<comment type="caution">
    <text evidence="7">The sequence shown here is derived from an EMBL/GenBank/DDBJ whole genome shotgun (WGS) entry which is preliminary data.</text>
</comment>
<evidence type="ECO:0000313" key="7">
    <source>
        <dbReference type="EMBL" id="MFC6752931.1"/>
    </source>
</evidence>
<dbReference type="SUPFAM" id="SSF102712">
    <property type="entry name" value="JAB1/MPN domain"/>
    <property type="match status" value="1"/>
</dbReference>
<dbReference type="InterPro" id="IPR053551">
    <property type="entry name" value="Metalloprotease_DSAMP"/>
</dbReference>
<dbReference type="PROSITE" id="PS50249">
    <property type="entry name" value="MPN"/>
    <property type="match status" value="1"/>
</dbReference>
<dbReference type="GO" id="GO:0006508">
    <property type="term" value="P:proteolysis"/>
    <property type="evidence" value="ECO:0007669"/>
    <property type="project" value="UniProtKB-KW"/>
</dbReference>
<proteinExistence type="predicted"/>
<dbReference type="CDD" id="cd08070">
    <property type="entry name" value="MPN_like"/>
    <property type="match status" value="1"/>
</dbReference>
<dbReference type="FunFam" id="3.40.140.10:FF:000085">
    <property type="entry name" value="Mov34/MPN/PAD-1 family protein"/>
    <property type="match status" value="1"/>
</dbReference>
<name>A0ABD5SAI5_9EURY</name>
<dbReference type="PANTHER" id="PTHR34858:SF1">
    <property type="entry name" value="CYSO-CYSTEINE PEPTIDASE"/>
    <property type="match status" value="1"/>
</dbReference>
<evidence type="ECO:0000313" key="8">
    <source>
        <dbReference type="Proteomes" id="UP001596442"/>
    </source>
</evidence>
<feature type="domain" description="MPN" evidence="6">
    <location>
        <begin position="2"/>
        <end position="128"/>
    </location>
</feature>
<dbReference type="GO" id="GO:0046872">
    <property type="term" value="F:metal ion binding"/>
    <property type="evidence" value="ECO:0007669"/>
    <property type="project" value="UniProtKB-KW"/>
</dbReference>
<evidence type="ECO:0000256" key="1">
    <source>
        <dbReference type="ARBA" id="ARBA00022670"/>
    </source>
</evidence>
<dbReference type="RefSeq" id="WP_379780084.1">
    <property type="nucleotide sequence ID" value="NZ_JBHSWW010000050.1"/>
</dbReference>
<gene>
    <name evidence="7" type="ORF">ACFQEU_05545</name>
</gene>
<dbReference type="InterPro" id="IPR000555">
    <property type="entry name" value="JAMM/MPN+_dom"/>
</dbReference>
<keyword evidence="4" id="KW-0862">Zinc</keyword>